<dbReference type="Proteomes" id="UP000285123">
    <property type="component" value="Unassembled WGS sequence"/>
</dbReference>
<gene>
    <name evidence="2" type="ORF">SAHL_02870</name>
</gene>
<protein>
    <submittedName>
        <fullName evidence="2">Alpha/beta hydrolase</fullName>
    </submittedName>
</protein>
<dbReference type="PANTHER" id="PTHR43798:SF33">
    <property type="entry name" value="HYDROLASE, PUTATIVE (AFU_ORTHOLOGUE AFUA_2G14860)-RELATED"/>
    <property type="match status" value="1"/>
</dbReference>
<dbReference type="EMBL" id="AYKF01000035">
    <property type="protein sequence ID" value="ROO35208.1"/>
    <property type="molecule type" value="Genomic_DNA"/>
</dbReference>
<comment type="caution">
    <text evidence="2">The sequence shown here is derived from an EMBL/GenBank/DDBJ whole genome shotgun (WGS) entry which is preliminary data.</text>
</comment>
<keyword evidence="2" id="KW-0378">Hydrolase</keyword>
<evidence type="ECO:0000259" key="1">
    <source>
        <dbReference type="Pfam" id="PF00561"/>
    </source>
</evidence>
<dbReference type="AlphaFoldDB" id="A0A423Q698"/>
<sequence length="323" mass="34351">MATTDLHVDSRLAPGERIRLRERHAGASPAAAGRAVLFVHGATYPGAMFDVPGTSWLAHAVADGYAAYALDVRGYGGSTRPAAMDGPPERAAPFARADAAIADIADCIATIRERADVDTVDVVGWSWGTMTCGGYAATRPDTIGRLVLFAPVFRHRDPSRLQALVGRRGAGDPEALGAYRTVTMAQAAARWDADFDGDDPARWRAPGVLERWFDLMCADEPAEAVRAPNGVLLDLAEALDGRALYDAGAIDRPTLVVRGSADATAVRADALGLYDALGSAHRQYAEIADGGHFLLLERRAPALFETVSRFLRGPLDDSDAGRL</sequence>
<dbReference type="InterPro" id="IPR029058">
    <property type="entry name" value="AB_hydrolase_fold"/>
</dbReference>
<dbReference type="PANTHER" id="PTHR43798">
    <property type="entry name" value="MONOACYLGLYCEROL LIPASE"/>
    <property type="match status" value="1"/>
</dbReference>
<reference evidence="2 3" key="1">
    <citation type="submission" date="2013-10" db="EMBL/GenBank/DDBJ databases">
        <title>Salinisphaera halophila YIM 95161 Genome Sequencing.</title>
        <authorList>
            <person name="Lai Q."/>
            <person name="Li C."/>
            <person name="Shao Z."/>
        </authorList>
    </citation>
    <scope>NUCLEOTIDE SEQUENCE [LARGE SCALE GENOMIC DNA]</scope>
    <source>
        <strain evidence="2 3">YIM 95161</strain>
    </source>
</reference>
<dbReference type="OrthoDB" id="9780134at2"/>
<dbReference type="InterPro" id="IPR050266">
    <property type="entry name" value="AB_hydrolase_sf"/>
</dbReference>
<evidence type="ECO:0000313" key="2">
    <source>
        <dbReference type="EMBL" id="ROO35208.1"/>
    </source>
</evidence>
<dbReference type="RefSeq" id="WP_123589900.1">
    <property type="nucleotide sequence ID" value="NZ_AYKF01000035.1"/>
</dbReference>
<evidence type="ECO:0000313" key="3">
    <source>
        <dbReference type="Proteomes" id="UP000285123"/>
    </source>
</evidence>
<feature type="domain" description="AB hydrolase-1" evidence="1">
    <location>
        <begin position="35"/>
        <end position="297"/>
    </location>
</feature>
<proteinExistence type="predicted"/>
<dbReference type="Gene3D" id="3.40.50.1820">
    <property type="entry name" value="alpha/beta hydrolase"/>
    <property type="match status" value="1"/>
</dbReference>
<dbReference type="Pfam" id="PF00561">
    <property type="entry name" value="Abhydrolase_1"/>
    <property type="match status" value="1"/>
</dbReference>
<name>A0A423Q698_9GAMM</name>
<organism evidence="2 3">
    <name type="scientific">Salinisphaera orenii YIM 95161</name>
    <dbReference type="NCBI Taxonomy" id="1051139"/>
    <lineage>
        <taxon>Bacteria</taxon>
        <taxon>Pseudomonadati</taxon>
        <taxon>Pseudomonadota</taxon>
        <taxon>Gammaproteobacteria</taxon>
        <taxon>Salinisphaerales</taxon>
        <taxon>Salinisphaeraceae</taxon>
        <taxon>Salinisphaera</taxon>
    </lineage>
</organism>
<accession>A0A423Q698</accession>
<dbReference type="InterPro" id="IPR000073">
    <property type="entry name" value="AB_hydrolase_1"/>
</dbReference>
<dbReference type="GO" id="GO:0016020">
    <property type="term" value="C:membrane"/>
    <property type="evidence" value="ECO:0007669"/>
    <property type="project" value="TreeGrafter"/>
</dbReference>
<dbReference type="SUPFAM" id="SSF53474">
    <property type="entry name" value="alpha/beta-Hydrolases"/>
    <property type="match status" value="1"/>
</dbReference>
<dbReference type="GO" id="GO:0016787">
    <property type="term" value="F:hydrolase activity"/>
    <property type="evidence" value="ECO:0007669"/>
    <property type="project" value="UniProtKB-KW"/>
</dbReference>